<dbReference type="eggNOG" id="arCOG04921">
    <property type="taxonomic scope" value="Archaea"/>
</dbReference>
<feature type="domain" description="CheB-type methylesterase" evidence="10">
    <location>
        <begin position="36"/>
        <end position="214"/>
    </location>
</feature>
<dbReference type="Gene3D" id="3.40.50.180">
    <property type="entry name" value="Methylesterase CheB, C-terminal domain"/>
    <property type="match status" value="1"/>
</dbReference>
<dbReference type="InterPro" id="IPR022641">
    <property type="entry name" value="CheR_N"/>
</dbReference>
<dbReference type="Gene3D" id="3.40.50.150">
    <property type="entry name" value="Vaccinia Virus protein VP39"/>
    <property type="match status" value="1"/>
</dbReference>
<feature type="active site" evidence="6">
    <location>
        <position position="161"/>
    </location>
</feature>
<evidence type="ECO:0000256" key="1">
    <source>
        <dbReference type="ARBA" id="ARBA00001541"/>
    </source>
</evidence>
<evidence type="ECO:0000313" key="13">
    <source>
        <dbReference type="Proteomes" id="UP000001882"/>
    </source>
</evidence>
<dbReference type="InterPro" id="IPR000700">
    <property type="entry name" value="PAS-assoc_C"/>
</dbReference>
<keyword evidence="6" id="KW-0378">Hydrolase</keyword>
<gene>
    <name evidence="12" type="ordered locus">MCP_1444</name>
</gene>
<keyword evidence="3 12" id="KW-0489">Methyltransferase</keyword>
<dbReference type="Pfam" id="PF13426">
    <property type="entry name" value="PAS_9"/>
    <property type="match status" value="1"/>
</dbReference>
<dbReference type="Pfam" id="PF03705">
    <property type="entry name" value="CheR_N"/>
    <property type="match status" value="1"/>
</dbReference>
<dbReference type="GO" id="GO:0032259">
    <property type="term" value="P:methylation"/>
    <property type="evidence" value="ECO:0007669"/>
    <property type="project" value="UniProtKB-KW"/>
</dbReference>
<evidence type="ECO:0000259" key="11">
    <source>
        <dbReference type="PROSITE" id="PS50123"/>
    </source>
</evidence>
<dbReference type="SUPFAM" id="SSF53335">
    <property type="entry name" value="S-adenosyl-L-methionine-dependent methyltransferases"/>
    <property type="match status" value="1"/>
</dbReference>
<feature type="active site" evidence="6">
    <location>
        <position position="42"/>
    </location>
</feature>
<dbReference type="CDD" id="cd02440">
    <property type="entry name" value="AdoMet_MTases"/>
    <property type="match status" value="1"/>
</dbReference>
<dbReference type="InterPro" id="IPR000014">
    <property type="entry name" value="PAS"/>
</dbReference>
<keyword evidence="4" id="KW-0808">Transferase</keyword>
<evidence type="ECO:0000256" key="7">
    <source>
        <dbReference type="SAM" id="Coils"/>
    </source>
</evidence>
<dbReference type="Proteomes" id="UP000001882">
    <property type="component" value="Chromosome"/>
</dbReference>
<dbReference type="RefSeq" id="WP_012900195.1">
    <property type="nucleotide sequence ID" value="NC_013665.1"/>
</dbReference>
<dbReference type="SUPFAM" id="SSF55785">
    <property type="entry name" value="PYP-like sensor domain (PAS domain)"/>
    <property type="match status" value="2"/>
</dbReference>
<dbReference type="GeneID" id="8681399"/>
<dbReference type="SUPFAM" id="SSF47757">
    <property type="entry name" value="Chemotaxis receptor methyltransferase CheR, N-terminal domain"/>
    <property type="match status" value="1"/>
</dbReference>
<dbReference type="InterPro" id="IPR035965">
    <property type="entry name" value="PAS-like_dom_sf"/>
</dbReference>
<dbReference type="KEGG" id="mpd:MCP_1444"/>
<dbReference type="PATRIC" id="fig|304371.9.peg.1480"/>
<proteinExistence type="predicted"/>
<dbReference type="GO" id="GO:0008983">
    <property type="term" value="F:protein-glutamate O-methyltransferase activity"/>
    <property type="evidence" value="ECO:0007669"/>
    <property type="project" value="UniProtKB-EC"/>
</dbReference>
<keyword evidence="13" id="KW-1185">Reference proteome</keyword>
<dbReference type="OrthoDB" id="10657at2157"/>
<feature type="region of interest" description="Disordered" evidence="8">
    <location>
        <begin position="645"/>
        <end position="668"/>
    </location>
</feature>
<dbReference type="EC" id="2.1.1.80" evidence="2"/>
<dbReference type="InterPro" id="IPR022642">
    <property type="entry name" value="CheR_C"/>
</dbReference>
<feature type="domain" description="CheR-type methyltransferase" evidence="11">
    <location>
        <begin position="225"/>
        <end position="502"/>
    </location>
</feature>
<sequence>MSANNSRIKGDRKTPTSDQPTVIPGKQEDSEGQFFIAGLCGSAGGLEAFEEFFKKLPPDTGIGYVLITHLDPTKKDIMPQLIQRYTRMPVVQAEDDMVIEPNHVYVIPPNNDMTLSEGVLKLHTPSMPKGVRMPIDVFLRSLAADRREMSIALIFSGMGTDGVLGVKAIKEKNGTVMAQEPSEAKFDSMPQSAINTGMVDYVAPAADLPEQLVEFGKNYQRLLSKSVAEITKKPSDIDKIFQIILRRTGHDFTAYKPSTVFRRIERRMTVHKIKDLKGYIEYLNGHADEVDSLFKELLIGVTNFFRDPEAFNALEKEAIPQMLKKVAPNSLIRVWVPGCSTGEEAYSIAMVLLESLDGRPNKVQIFATDIYSEAIEHARKGVYPDNIAADVSEERLREFFTKEDSYFKVKKRVREMIIFAEQDVIHDPPFTGMDLISCRNLLIYLKPEAQTKIISSFAYSLNPRGILFLGTSETLGQFSDLFTTINNRWKLFGRKEYATRREVQTIIPAATSNPIERMNIQARVLRPPTVELAHQALLDLLSPPAAIIDHNGDIIYIHGHTGKYLEPAPGKASMNIFAMARKGLDTELSIAVDRAKRNNADVVIKSVEVQTNAHTQTVDVAVKLITQPEALKGLFLVSFHEAEKPPKARTSKAATAGKSETSRQLSEELKYTKDKLQSTMEEMRASQEELRSMNEELQSTNEELQSTNEELTTSKEEMQSLNEELVTVNSELQAKLDDLTRTNNDMKNLLNSTDIATIFINNNLKITRFTSSATKIVNLLPGDLGRPITDISTNIKDANNGNSLIVQESRRVLEKLVPVEKQIVTKDGDWYIMRVLPYRTVDNVIDGVVITFNDVTQMKQLEKSMKAAKEYTEAVIATIREPLVVLDNAMHVINANKSFYKTFHVSPEETEHHILYELGNGQWNIPDLKKLLENILPGKRSFDDFKVEHDFPSIGRRVMLLNARMIETGAGDGLILLSIEDATDRA</sequence>
<dbReference type="eggNOG" id="arCOG06918">
    <property type="taxonomic scope" value="Archaea"/>
</dbReference>
<dbReference type="Gene3D" id="3.30.450.20">
    <property type="entry name" value="PAS domain"/>
    <property type="match status" value="2"/>
</dbReference>
<dbReference type="GO" id="GO:0000156">
    <property type="term" value="F:phosphorelay response regulator activity"/>
    <property type="evidence" value="ECO:0007669"/>
    <property type="project" value="InterPro"/>
</dbReference>
<dbReference type="STRING" id="304371.MCP_1444"/>
<dbReference type="Pfam" id="PF01339">
    <property type="entry name" value="CheB_methylest"/>
    <property type="match status" value="1"/>
</dbReference>
<evidence type="ECO:0000256" key="4">
    <source>
        <dbReference type="ARBA" id="ARBA00022679"/>
    </source>
</evidence>
<keyword evidence="5" id="KW-0949">S-adenosyl-L-methionine</keyword>
<dbReference type="InterPro" id="IPR029063">
    <property type="entry name" value="SAM-dependent_MTases_sf"/>
</dbReference>
<dbReference type="InterPro" id="IPR035909">
    <property type="entry name" value="CheB_C"/>
</dbReference>
<evidence type="ECO:0000313" key="12">
    <source>
        <dbReference type="EMBL" id="BAI61516.1"/>
    </source>
</evidence>
<feature type="domain" description="PAC" evidence="9">
    <location>
        <begin position="817"/>
        <end position="867"/>
    </location>
</feature>
<comment type="catalytic activity">
    <reaction evidence="1">
        <text>L-glutamyl-[protein] + S-adenosyl-L-methionine = [protein]-L-glutamate 5-O-methyl ester + S-adenosyl-L-homocysteine</text>
        <dbReference type="Rhea" id="RHEA:24452"/>
        <dbReference type="Rhea" id="RHEA-COMP:10208"/>
        <dbReference type="Rhea" id="RHEA-COMP:10311"/>
        <dbReference type="ChEBI" id="CHEBI:29973"/>
        <dbReference type="ChEBI" id="CHEBI:57856"/>
        <dbReference type="ChEBI" id="CHEBI:59789"/>
        <dbReference type="ChEBI" id="CHEBI:82795"/>
        <dbReference type="EC" id="2.1.1.80"/>
    </reaction>
</comment>
<dbReference type="InterPro" id="IPR050903">
    <property type="entry name" value="Bact_Chemotaxis_MeTrfase"/>
</dbReference>
<dbReference type="PANTHER" id="PTHR24422:SF27">
    <property type="entry name" value="PROTEIN-GLUTAMATE O-METHYLTRANSFERASE"/>
    <property type="match status" value="1"/>
</dbReference>
<dbReference type="Pfam" id="PF01739">
    <property type="entry name" value="CheR"/>
    <property type="match status" value="1"/>
</dbReference>
<evidence type="ECO:0000256" key="2">
    <source>
        <dbReference type="ARBA" id="ARBA00012534"/>
    </source>
</evidence>
<evidence type="ECO:0000256" key="6">
    <source>
        <dbReference type="PROSITE-ProRule" id="PRU00050"/>
    </source>
</evidence>
<feature type="active site" evidence="6">
    <location>
        <position position="69"/>
    </location>
</feature>
<dbReference type="PROSITE" id="PS50113">
    <property type="entry name" value="PAC"/>
    <property type="match status" value="1"/>
</dbReference>
<dbReference type="EMBL" id="AP011532">
    <property type="protein sequence ID" value="BAI61516.1"/>
    <property type="molecule type" value="Genomic_DNA"/>
</dbReference>
<dbReference type="InterPro" id="IPR000780">
    <property type="entry name" value="CheR_MeTrfase"/>
</dbReference>
<evidence type="ECO:0000256" key="5">
    <source>
        <dbReference type="ARBA" id="ARBA00022691"/>
    </source>
</evidence>
<dbReference type="Gene3D" id="1.10.155.10">
    <property type="entry name" value="Chemotaxis receptor methyltransferase CheR, N-terminal domain"/>
    <property type="match status" value="1"/>
</dbReference>
<dbReference type="AlphaFoldDB" id="D1YYJ4"/>
<reference evidence="12 13" key="2">
    <citation type="journal article" date="2008" name="Int. J. Syst. Evol. Microbiol.">
        <title>Methanocella paludicola gen. nov., sp. nov., a methane-producing archaeon, the first isolate of the lineage 'Rice Cluster I', and proposal of the new archaeal order Methanocellales ord. nov.</title>
        <authorList>
            <person name="Sakai S."/>
            <person name="Imachi H."/>
            <person name="Hanada S."/>
            <person name="Ohashi A."/>
            <person name="Harada H."/>
            <person name="Kamagata Y."/>
        </authorList>
    </citation>
    <scope>NUCLEOTIDE SEQUENCE [LARGE SCALE GENOMIC DNA]</scope>
    <source>
        <strain evidence="13">DSM 17711 / JCM 13418 / NBRC 101707 / SANAE</strain>
    </source>
</reference>
<dbReference type="SMART" id="SM00138">
    <property type="entry name" value="MeTrc"/>
    <property type="match status" value="1"/>
</dbReference>
<evidence type="ECO:0000259" key="10">
    <source>
        <dbReference type="PROSITE" id="PS50122"/>
    </source>
</evidence>
<dbReference type="InterPro" id="IPR000673">
    <property type="entry name" value="Sig_transdc_resp-reg_Me-estase"/>
</dbReference>
<evidence type="ECO:0000256" key="3">
    <source>
        <dbReference type="ARBA" id="ARBA00022603"/>
    </source>
</evidence>
<dbReference type="PANTHER" id="PTHR24422">
    <property type="entry name" value="CHEMOTAXIS PROTEIN METHYLTRANSFERASE"/>
    <property type="match status" value="1"/>
</dbReference>
<dbReference type="InterPro" id="IPR036804">
    <property type="entry name" value="CheR_N_sf"/>
</dbReference>
<dbReference type="GO" id="GO:0005737">
    <property type="term" value="C:cytoplasm"/>
    <property type="evidence" value="ECO:0007669"/>
    <property type="project" value="InterPro"/>
</dbReference>
<name>D1YYJ4_METPS</name>
<keyword evidence="7" id="KW-0175">Coiled coil</keyword>
<keyword evidence="6" id="KW-0145">Chemotaxis</keyword>
<dbReference type="PROSITE" id="PS50123">
    <property type="entry name" value="CHER"/>
    <property type="match status" value="1"/>
</dbReference>
<dbReference type="PROSITE" id="PS50122">
    <property type="entry name" value="CHEB"/>
    <property type="match status" value="1"/>
</dbReference>
<feature type="region of interest" description="Disordered" evidence="8">
    <location>
        <begin position="1"/>
        <end position="28"/>
    </location>
</feature>
<dbReference type="GO" id="GO:0008984">
    <property type="term" value="F:protein-glutamate methylesterase activity"/>
    <property type="evidence" value="ECO:0007669"/>
    <property type="project" value="InterPro"/>
</dbReference>
<reference evidence="13" key="3">
    <citation type="journal article" date="2011" name="PLoS ONE">
        <title>Genome sequence of a mesophilic hydrogenotrophic methanogen Methanocella paludicola, the first cultivated representative of the order Methanocellales.</title>
        <authorList>
            <person name="Sakai S."/>
            <person name="Takaki Y."/>
            <person name="Shimamura S."/>
            <person name="Sekine M."/>
            <person name="Tajima T."/>
            <person name="Kosugi H."/>
            <person name="Ichikawa N."/>
            <person name="Tasumi E."/>
            <person name="Hiraki A.T."/>
            <person name="Shimizu A."/>
            <person name="Kato Y."/>
            <person name="Nishiko R."/>
            <person name="Mori K."/>
            <person name="Fujita N."/>
            <person name="Imachi H."/>
            <person name="Takai K."/>
        </authorList>
    </citation>
    <scope>NUCLEOTIDE SEQUENCE [LARGE SCALE GENOMIC DNA]</scope>
    <source>
        <strain evidence="13">DSM 17711 / JCM 13418 / NBRC 101707 / SANAE</strain>
    </source>
</reference>
<reference evidence="12 13" key="1">
    <citation type="journal article" date="2007" name="Appl. Environ. Microbiol.">
        <title>Isolation of key methanogens for global methane emission from rice paddy fields: a novel isolate affiliated with the clone cluster rice cluster I.</title>
        <authorList>
            <person name="Sakai S."/>
            <person name="Imachi H."/>
            <person name="Sekiguchi Y."/>
            <person name="Ohashi A."/>
            <person name="Harada H."/>
            <person name="Kamagata Y."/>
        </authorList>
    </citation>
    <scope>NUCLEOTIDE SEQUENCE [LARGE SCALE GENOMIC DNA]</scope>
    <source>
        <strain evidence="13">DSM 17711 / JCM 13418 / NBRC 101707 / SANAE</strain>
    </source>
</reference>
<evidence type="ECO:0000256" key="8">
    <source>
        <dbReference type="SAM" id="MobiDB-lite"/>
    </source>
</evidence>
<dbReference type="CDD" id="cd16434">
    <property type="entry name" value="CheB-CheR_fusion"/>
    <property type="match status" value="1"/>
</dbReference>
<evidence type="ECO:0000259" key="9">
    <source>
        <dbReference type="PROSITE" id="PS50113"/>
    </source>
</evidence>
<organism evidence="12 13">
    <name type="scientific">Methanocella paludicola (strain DSM 17711 / JCM 13418 / NBRC 101707 / SANAE)</name>
    <dbReference type="NCBI Taxonomy" id="304371"/>
    <lineage>
        <taxon>Archaea</taxon>
        <taxon>Methanobacteriati</taxon>
        <taxon>Methanobacteriota</taxon>
        <taxon>Stenosarchaea group</taxon>
        <taxon>Methanomicrobia</taxon>
        <taxon>Methanocellales</taxon>
        <taxon>Methanocellaceae</taxon>
        <taxon>Methanocella</taxon>
    </lineage>
</organism>
<dbReference type="Pfam" id="PF13596">
    <property type="entry name" value="PAS_10"/>
    <property type="match status" value="1"/>
</dbReference>
<dbReference type="SUPFAM" id="SSF52738">
    <property type="entry name" value="Methylesterase CheB, C-terminal domain"/>
    <property type="match status" value="1"/>
</dbReference>
<dbReference type="GO" id="GO:0006935">
    <property type="term" value="P:chemotaxis"/>
    <property type="evidence" value="ECO:0007669"/>
    <property type="project" value="UniProtKB-UniRule"/>
</dbReference>
<protein>
    <recommendedName>
        <fullName evidence="2">protein-glutamate O-methyltransferase</fullName>
        <ecNumber evidence="2">2.1.1.80</ecNumber>
    </recommendedName>
</protein>
<dbReference type="PRINTS" id="PR00996">
    <property type="entry name" value="CHERMTFRASE"/>
</dbReference>
<dbReference type="SMART" id="SM00091">
    <property type="entry name" value="PAS"/>
    <property type="match status" value="2"/>
</dbReference>
<dbReference type="InParanoid" id="D1YYJ4"/>
<accession>D1YYJ4</accession>
<feature type="coiled-coil region" evidence="7">
    <location>
        <begin position="673"/>
        <end position="749"/>
    </location>
</feature>